<dbReference type="Proteomes" id="UP001215598">
    <property type="component" value="Unassembled WGS sequence"/>
</dbReference>
<comment type="caution">
    <text evidence="3">The sequence shown here is derived from an EMBL/GenBank/DDBJ whole genome shotgun (WGS) entry which is preliminary data.</text>
</comment>
<feature type="compositionally biased region" description="Acidic residues" evidence="2">
    <location>
        <begin position="283"/>
        <end position="296"/>
    </location>
</feature>
<reference evidence="3" key="1">
    <citation type="submission" date="2023-03" db="EMBL/GenBank/DDBJ databases">
        <title>Massive genome expansion in bonnet fungi (Mycena s.s.) driven by repeated elements and novel gene families across ecological guilds.</title>
        <authorList>
            <consortium name="Lawrence Berkeley National Laboratory"/>
            <person name="Harder C.B."/>
            <person name="Miyauchi S."/>
            <person name="Viragh M."/>
            <person name="Kuo A."/>
            <person name="Thoen E."/>
            <person name="Andreopoulos B."/>
            <person name="Lu D."/>
            <person name="Skrede I."/>
            <person name="Drula E."/>
            <person name="Henrissat B."/>
            <person name="Morin E."/>
            <person name="Kohler A."/>
            <person name="Barry K."/>
            <person name="LaButti K."/>
            <person name="Morin E."/>
            <person name="Salamov A."/>
            <person name="Lipzen A."/>
            <person name="Mereny Z."/>
            <person name="Hegedus B."/>
            <person name="Baldrian P."/>
            <person name="Stursova M."/>
            <person name="Weitz H."/>
            <person name="Taylor A."/>
            <person name="Grigoriev I.V."/>
            <person name="Nagy L.G."/>
            <person name="Martin F."/>
            <person name="Kauserud H."/>
        </authorList>
    </citation>
    <scope>NUCLEOTIDE SEQUENCE</scope>
    <source>
        <strain evidence="3">CBHHK182m</strain>
    </source>
</reference>
<organism evidence="3 4">
    <name type="scientific">Mycena metata</name>
    <dbReference type="NCBI Taxonomy" id="1033252"/>
    <lineage>
        <taxon>Eukaryota</taxon>
        <taxon>Fungi</taxon>
        <taxon>Dikarya</taxon>
        <taxon>Basidiomycota</taxon>
        <taxon>Agaricomycotina</taxon>
        <taxon>Agaricomycetes</taxon>
        <taxon>Agaricomycetidae</taxon>
        <taxon>Agaricales</taxon>
        <taxon>Marasmiineae</taxon>
        <taxon>Mycenaceae</taxon>
        <taxon>Mycena</taxon>
    </lineage>
</organism>
<keyword evidence="4" id="KW-1185">Reference proteome</keyword>
<name>A0AAD7M9A4_9AGAR</name>
<evidence type="ECO:0000256" key="2">
    <source>
        <dbReference type="SAM" id="MobiDB-lite"/>
    </source>
</evidence>
<evidence type="ECO:0000313" key="4">
    <source>
        <dbReference type="Proteomes" id="UP001215598"/>
    </source>
</evidence>
<feature type="compositionally biased region" description="Basic residues" evidence="2">
    <location>
        <begin position="122"/>
        <end position="149"/>
    </location>
</feature>
<feature type="compositionally biased region" description="Acidic residues" evidence="2">
    <location>
        <begin position="416"/>
        <end position="425"/>
    </location>
</feature>
<protein>
    <submittedName>
        <fullName evidence="3">Uncharacterized protein</fullName>
    </submittedName>
</protein>
<feature type="region of interest" description="Disordered" evidence="2">
    <location>
        <begin position="538"/>
        <end position="575"/>
    </location>
</feature>
<evidence type="ECO:0000313" key="3">
    <source>
        <dbReference type="EMBL" id="KAJ7706578.1"/>
    </source>
</evidence>
<feature type="compositionally biased region" description="Polar residues" evidence="2">
    <location>
        <begin position="555"/>
        <end position="564"/>
    </location>
</feature>
<sequence>MGRTPPLPRTLRYDADAKERHTNAISALHWVAAQPNVPLDAPGVAPLVLGLAAAHILGVARLQIHRVAKALLGGSIPRGAAVFRDVRLSDAGHAPSLWRPSRQSSRGTSRWIDCARFSAGARPRRRSVRQTRASQHRPHAGRNGVHRRRGEVEESGGQRKGGRRVRKGIERWRTEAESVKLEKMKTERVRESWRKETTLVPFCPVLLPSSLPPSFPPPLCPSHPPPFSCPFPPSPSASTATARTAGAPPAFDTAAREEHARAELGMTVRGPGMPQYAHRNCPEDSEEDDVGSDGEDGVTLKARAGDPGRPSCPFHPAARLPVVSPTQSPAHLAPLLFSEVFFRSPHAIPSLPDVHPERGTAHYPEEDEVSVPDVYPPPNEEEEEEEEEEKDMSLAVRMNQDVTDVHISPLRTNDDGRDDDGEEKQEEAASSNNDEREPTFSDGGGQTTYHADHALCGGLASAFSSSAPSTTFTPTPPSRARVPTRGSTSPAPTPPRQHHEDADADAHDADPDLEPPLMPHTRRRSLLSVINSTTAQVPLAAPARAPAPRRRRTGFASSPISTSPCRPRSSHPSENAWGLAAGWQGLPRFNAGKLLNRRLQEALMERFRRVGGKGRGEVKLGLGLERKKVAGRGGGRVLEGTGREARECGWTALGDVEEGVAAERWLEEKAELEDVVEALKSELERCLAEKDEVDQALQ</sequence>
<accession>A0AAD7M9A4</accession>
<feature type="coiled-coil region" evidence="1">
    <location>
        <begin position="662"/>
        <end position="696"/>
    </location>
</feature>
<feature type="compositionally biased region" description="Acidic residues" evidence="2">
    <location>
        <begin position="379"/>
        <end position="390"/>
    </location>
</feature>
<feature type="region of interest" description="Disordered" evidence="2">
    <location>
        <begin position="121"/>
        <end position="169"/>
    </location>
</feature>
<gene>
    <name evidence="3" type="ORF">B0H16DRAFT_1481924</name>
</gene>
<feature type="region of interest" description="Disordered" evidence="2">
    <location>
        <begin position="347"/>
        <end position="524"/>
    </location>
</feature>
<dbReference type="EMBL" id="JARKIB010000457">
    <property type="protein sequence ID" value="KAJ7706578.1"/>
    <property type="molecule type" value="Genomic_DNA"/>
</dbReference>
<dbReference type="AlphaFoldDB" id="A0AAD7M9A4"/>
<feature type="region of interest" description="Disordered" evidence="2">
    <location>
        <begin position="279"/>
        <end position="316"/>
    </location>
</feature>
<feature type="compositionally biased region" description="Basic and acidic residues" evidence="2">
    <location>
        <begin position="354"/>
        <end position="364"/>
    </location>
</feature>
<keyword evidence="1" id="KW-0175">Coiled coil</keyword>
<feature type="compositionally biased region" description="Basic and acidic residues" evidence="2">
    <location>
        <begin position="497"/>
        <end position="510"/>
    </location>
</feature>
<proteinExistence type="predicted"/>
<evidence type="ECO:0000256" key="1">
    <source>
        <dbReference type="SAM" id="Coils"/>
    </source>
</evidence>
<feature type="compositionally biased region" description="Low complexity" evidence="2">
    <location>
        <begin position="460"/>
        <end position="481"/>
    </location>
</feature>